<feature type="transmembrane region" description="Helical" evidence="4">
    <location>
        <begin position="299"/>
        <end position="320"/>
    </location>
</feature>
<feature type="repeat" description="TPR" evidence="3">
    <location>
        <begin position="595"/>
        <end position="628"/>
    </location>
</feature>
<sequence>MRPASLFDRRIVQISFLGFIVCAIYWRGVFNGFAYDDWYYLVGNEAYRTFDLKRIFTSMANGIEFLPIRDLTLLLDYQFWGEKNPGGFHFSNIVWFVFATVALYYLVNELVANVSCDTTESRGISYLPFLTAALFAVHPVNGEAVNFIGGRNVVLAAFFFFLSTTLYCRFLRTEKLSLVIYGASLLFFLFAMLCKATVIMLPFLLLALQLLAYGRRTGLRRLIWLDPFFVLSALFFYLFTRVGVSAKLIEKSPMLHDISASWLVAKLAKAVQIPFFYLAKLFAPIGLTIRYEPQFASSLSSPLVLAAVAGVLTLAALPFILARTAPLLSCAIIWFLVTLLPVLNLYDTYPVVADRYLFIPGVGIFLGIALLLVKLFDSGRKPAAIALVVAIIFCSGGYSYARVGVWKDNKSLWQATIAANPSAVEGYTALGAECLKDGDYDRAITLFKEASRINPQSLGYELGMGSIYFIQGDSRNAIAMLVRGLTINPNSARAHNLLGDVYSRIGETDKALEHFSAVLMTGQEGHHLVPGVRAKMALLKASQPESLAALKQKAASDPNDLKTLGNLALQLDKRGEYREAMSYYRRMESLGMKDWRLFNNMANILMKWNMFSQASSYLERSLELNPKNPDALNNLGLVRMNMRDFRGAISAFEKAIAIDGSYSYAQLNLARTYLKMGDRQTAERYFNYITTKFPQLRDRVREAMQS</sequence>
<feature type="transmembrane region" description="Helical" evidence="4">
    <location>
        <begin position="123"/>
        <end position="141"/>
    </location>
</feature>
<keyword evidence="4" id="KW-0472">Membrane</keyword>
<dbReference type="InterPro" id="IPR002885">
    <property type="entry name" value="PPR_rpt"/>
</dbReference>
<accession>A0AAW4L1M9</accession>
<protein>
    <submittedName>
        <fullName evidence="5">Tetratricopeptide repeat protein</fullName>
    </submittedName>
</protein>
<evidence type="ECO:0000313" key="5">
    <source>
        <dbReference type="EMBL" id="MBT0663432.1"/>
    </source>
</evidence>
<dbReference type="InterPro" id="IPR011990">
    <property type="entry name" value="TPR-like_helical_dom_sf"/>
</dbReference>
<dbReference type="InterPro" id="IPR052346">
    <property type="entry name" value="O-mannosyl-transferase_TMTC"/>
</dbReference>
<dbReference type="Proteomes" id="UP000811899">
    <property type="component" value="Unassembled WGS sequence"/>
</dbReference>
<evidence type="ECO:0000256" key="1">
    <source>
        <dbReference type="ARBA" id="ARBA00022737"/>
    </source>
</evidence>
<feature type="transmembrane region" description="Helical" evidence="4">
    <location>
        <begin position="93"/>
        <end position="111"/>
    </location>
</feature>
<evidence type="ECO:0000256" key="4">
    <source>
        <dbReference type="SAM" id="Phobius"/>
    </source>
</evidence>
<comment type="caution">
    <text evidence="5">The sequence shown here is derived from an EMBL/GenBank/DDBJ whole genome shotgun (WGS) entry which is preliminary data.</text>
</comment>
<dbReference type="Gene3D" id="1.25.40.10">
    <property type="entry name" value="Tetratricopeptide repeat domain"/>
    <property type="match status" value="1"/>
</dbReference>
<dbReference type="AlphaFoldDB" id="A0AAW4L1M9"/>
<feature type="transmembrane region" description="Helical" evidence="4">
    <location>
        <begin position="327"/>
        <end position="346"/>
    </location>
</feature>
<dbReference type="Pfam" id="PF13181">
    <property type="entry name" value="TPR_8"/>
    <property type="match status" value="1"/>
</dbReference>
<dbReference type="Pfam" id="PF01535">
    <property type="entry name" value="PPR"/>
    <property type="match status" value="1"/>
</dbReference>
<feature type="transmembrane region" description="Helical" evidence="4">
    <location>
        <begin position="358"/>
        <end position="376"/>
    </location>
</feature>
<dbReference type="Pfam" id="PF13414">
    <property type="entry name" value="TPR_11"/>
    <property type="match status" value="1"/>
</dbReference>
<feature type="repeat" description="TPR" evidence="3">
    <location>
        <begin position="492"/>
        <end position="525"/>
    </location>
</feature>
<dbReference type="PANTHER" id="PTHR44227">
    <property type="match status" value="1"/>
</dbReference>
<name>A0AAW4L1M9_9BACT</name>
<feature type="transmembrane region" description="Helical" evidence="4">
    <location>
        <begin position="153"/>
        <end position="171"/>
    </location>
</feature>
<feature type="transmembrane region" description="Helical" evidence="4">
    <location>
        <begin position="383"/>
        <end position="401"/>
    </location>
</feature>
<dbReference type="PROSITE" id="PS50005">
    <property type="entry name" value="TPR"/>
    <property type="match status" value="4"/>
</dbReference>
<feature type="repeat" description="TPR" evidence="3">
    <location>
        <begin position="629"/>
        <end position="662"/>
    </location>
</feature>
<feature type="repeat" description="TPR" evidence="3">
    <location>
        <begin position="424"/>
        <end position="457"/>
    </location>
</feature>
<feature type="transmembrane region" description="Helical" evidence="4">
    <location>
        <begin position="12"/>
        <end position="30"/>
    </location>
</feature>
<dbReference type="Pfam" id="PF14559">
    <property type="entry name" value="TPR_19"/>
    <property type="match status" value="1"/>
</dbReference>
<evidence type="ECO:0000256" key="3">
    <source>
        <dbReference type="PROSITE-ProRule" id="PRU00339"/>
    </source>
</evidence>
<keyword evidence="6" id="KW-1185">Reference proteome</keyword>
<dbReference type="InterPro" id="IPR019734">
    <property type="entry name" value="TPR_rpt"/>
</dbReference>
<keyword evidence="2 3" id="KW-0802">TPR repeat</keyword>
<dbReference type="EMBL" id="JAHCVJ010000001">
    <property type="protein sequence ID" value="MBT0663432.1"/>
    <property type="molecule type" value="Genomic_DNA"/>
</dbReference>
<feature type="transmembrane region" description="Helical" evidence="4">
    <location>
        <begin position="222"/>
        <end position="239"/>
    </location>
</feature>
<keyword evidence="4" id="KW-0812">Transmembrane</keyword>
<evidence type="ECO:0000256" key="2">
    <source>
        <dbReference type="ARBA" id="ARBA00022803"/>
    </source>
</evidence>
<reference evidence="5 6" key="1">
    <citation type="submission" date="2021-05" db="EMBL/GenBank/DDBJ databases">
        <title>The draft genome of Geobacter pelophilus DSM 12255.</title>
        <authorList>
            <person name="Xu Z."/>
            <person name="Masuda Y."/>
            <person name="Itoh H."/>
            <person name="Senoo K."/>
        </authorList>
    </citation>
    <scope>NUCLEOTIDE SEQUENCE [LARGE SCALE GENOMIC DNA]</scope>
    <source>
        <strain evidence="5 6">DSM 12255</strain>
    </source>
</reference>
<feature type="transmembrane region" description="Helical" evidence="4">
    <location>
        <begin position="178"/>
        <end position="210"/>
    </location>
</feature>
<gene>
    <name evidence="5" type="ORF">KI809_03875</name>
</gene>
<dbReference type="PANTHER" id="PTHR44227:SF3">
    <property type="entry name" value="PROTEIN O-MANNOSYL-TRANSFERASE TMTC4"/>
    <property type="match status" value="1"/>
</dbReference>
<proteinExistence type="predicted"/>
<dbReference type="RefSeq" id="WP_214170170.1">
    <property type="nucleotide sequence ID" value="NZ_JAHCVJ010000001.1"/>
</dbReference>
<evidence type="ECO:0000313" key="6">
    <source>
        <dbReference type="Proteomes" id="UP000811899"/>
    </source>
</evidence>
<dbReference type="Pfam" id="PF13432">
    <property type="entry name" value="TPR_16"/>
    <property type="match status" value="1"/>
</dbReference>
<keyword evidence="1" id="KW-0677">Repeat</keyword>
<dbReference type="SMART" id="SM00028">
    <property type="entry name" value="TPR"/>
    <property type="match status" value="7"/>
</dbReference>
<organism evidence="5 6">
    <name type="scientific">Geoanaerobacter pelophilus</name>
    <dbReference type="NCBI Taxonomy" id="60036"/>
    <lineage>
        <taxon>Bacteria</taxon>
        <taxon>Pseudomonadati</taxon>
        <taxon>Thermodesulfobacteriota</taxon>
        <taxon>Desulfuromonadia</taxon>
        <taxon>Geobacterales</taxon>
        <taxon>Geobacteraceae</taxon>
        <taxon>Geoanaerobacter</taxon>
    </lineage>
</organism>
<dbReference type="SUPFAM" id="SSF48452">
    <property type="entry name" value="TPR-like"/>
    <property type="match status" value="2"/>
</dbReference>
<keyword evidence="4" id="KW-1133">Transmembrane helix</keyword>